<dbReference type="PROSITE" id="PS01066">
    <property type="entry name" value="UPP_SYNTHASE"/>
    <property type="match status" value="1"/>
</dbReference>
<dbReference type="SUPFAM" id="SSF64005">
    <property type="entry name" value="Undecaprenyl diphosphate synthase"/>
    <property type="match status" value="1"/>
</dbReference>
<feature type="binding site" evidence="2">
    <location>
        <begin position="195"/>
        <end position="197"/>
    </location>
    <ligand>
        <name>substrate</name>
    </ligand>
</feature>
<feature type="binding site" evidence="2">
    <location>
        <position position="208"/>
    </location>
    <ligand>
        <name>Mg(2+)</name>
        <dbReference type="ChEBI" id="CHEBI:18420"/>
    </ligand>
</feature>
<dbReference type="GO" id="GO:0045547">
    <property type="term" value="F:ditrans,polycis-polyprenyl diphosphate synthase [(2E,6E)-farnesyl diphosphate specific] activity"/>
    <property type="evidence" value="ECO:0007669"/>
    <property type="project" value="TreeGrafter"/>
</dbReference>
<dbReference type="EC" id="2.5.1.-" evidence="2"/>
<comment type="subunit">
    <text evidence="2">Homodimer.</text>
</comment>
<dbReference type="GO" id="GO:0016094">
    <property type="term" value="P:polyprenol biosynthetic process"/>
    <property type="evidence" value="ECO:0007669"/>
    <property type="project" value="TreeGrafter"/>
</dbReference>
<comment type="function">
    <text evidence="2">Catalyzes the condensation of isopentenyl diphosphate (IPP) with allylic pyrophosphates generating different type of terpenoids.</text>
</comment>
<feature type="binding site" evidence="2">
    <location>
        <position position="34"/>
    </location>
    <ligand>
        <name>substrate</name>
    </ligand>
</feature>
<dbReference type="Pfam" id="PF01255">
    <property type="entry name" value="Prenyltransf"/>
    <property type="match status" value="1"/>
</dbReference>
<proteinExistence type="inferred from homology"/>
<feature type="binding site" evidence="2">
    <location>
        <position position="21"/>
    </location>
    <ligand>
        <name>Mg(2+)</name>
        <dbReference type="ChEBI" id="CHEBI:18420"/>
    </ligand>
</feature>
<accession>A0A8J6N8C9</accession>
<evidence type="ECO:0000313" key="4">
    <source>
        <dbReference type="Proteomes" id="UP000599024"/>
    </source>
</evidence>
<feature type="active site" evidence="2">
    <location>
        <position position="21"/>
    </location>
</feature>
<dbReference type="PANTHER" id="PTHR10291">
    <property type="entry name" value="DEHYDRODOLICHYL DIPHOSPHATE SYNTHASE FAMILY MEMBER"/>
    <property type="match status" value="1"/>
</dbReference>
<comment type="caution">
    <text evidence="3">The sequence shown here is derived from an EMBL/GenBank/DDBJ whole genome shotgun (WGS) entry which is preliminary data.</text>
</comment>
<comment type="cofactor">
    <cofactor evidence="2">
        <name>Mg(2+)</name>
        <dbReference type="ChEBI" id="CHEBI:18420"/>
    </cofactor>
    <text evidence="2">Binds 2 magnesium ions per subunit.</text>
</comment>
<keyword evidence="2" id="KW-0460">Magnesium</keyword>
<dbReference type="EMBL" id="JACNLK010000008">
    <property type="protein sequence ID" value="MBC8207660.1"/>
    <property type="molecule type" value="Genomic_DNA"/>
</dbReference>
<name>A0A8J6N8C9_9BACT</name>
<reference evidence="3 4" key="1">
    <citation type="submission" date="2020-08" db="EMBL/GenBank/DDBJ databases">
        <title>Bridging the membrane lipid divide: bacteria of the FCB group superphylum have the potential to synthesize archaeal ether lipids.</title>
        <authorList>
            <person name="Villanueva L."/>
            <person name="Von Meijenfeldt F.A.B."/>
            <person name="Westbye A.B."/>
            <person name="Yadav S."/>
            <person name="Hopmans E.C."/>
            <person name="Dutilh B.E."/>
            <person name="Sinninghe Damste J.S."/>
        </authorList>
    </citation>
    <scope>NUCLEOTIDE SEQUENCE [LARGE SCALE GENOMIC DNA]</scope>
    <source>
        <strain evidence="3">NIOZ-UU81</strain>
    </source>
</reference>
<protein>
    <recommendedName>
        <fullName evidence="2">Isoprenyl transferase</fullName>
        <ecNumber evidence="2">2.5.1.-</ecNumber>
    </recommendedName>
</protein>
<dbReference type="GO" id="GO:0000287">
    <property type="term" value="F:magnesium ion binding"/>
    <property type="evidence" value="ECO:0007669"/>
    <property type="project" value="UniProtKB-UniRule"/>
</dbReference>
<feature type="binding site" evidence="2">
    <location>
        <begin position="22"/>
        <end position="25"/>
    </location>
    <ligand>
        <name>substrate</name>
    </ligand>
</feature>
<dbReference type="CDD" id="cd00475">
    <property type="entry name" value="Cis_IPPS"/>
    <property type="match status" value="1"/>
</dbReference>
<feature type="binding site" evidence="2">
    <location>
        <position position="70"/>
    </location>
    <ligand>
        <name>substrate</name>
    </ligand>
</feature>
<gene>
    <name evidence="3" type="ORF">H8E79_00615</name>
</gene>
<sequence>MTRHAEIDLTRIPCHVAIVMDGNGRWAEQRHQPRLFGHRAGVESVQDVVAAASELGVQVLTLYAFSSENWKRPVAEVGGLMSLLKTFLVKELDKMLNNNVRLTCMGDLPRLPSEVRSTLEQSMAATAGNSGLTLNLALSYGGRAEIIQGVQRIARQCLAGQLSPEAIDEEVIDAHLYSAGLPDPDLLIRTGGEARLSNFLLWQASYAEILFSPIMWPDFRRRAFVDAIVDFQGRERRFGKTGAQLRAG</sequence>
<keyword evidence="2" id="KW-0479">Metal-binding</keyword>
<feature type="binding site" evidence="2">
    <location>
        <position position="189"/>
    </location>
    <ligand>
        <name>substrate</name>
    </ligand>
</feature>
<dbReference type="InterPro" id="IPR001441">
    <property type="entry name" value="UPP_synth-like"/>
</dbReference>
<dbReference type="NCBIfam" id="TIGR00055">
    <property type="entry name" value="uppS"/>
    <property type="match status" value="1"/>
</dbReference>
<feature type="active site" description="Proton acceptor" evidence="2">
    <location>
        <position position="69"/>
    </location>
</feature>
<dbReference type="Proteomes" id="UP000599024">
    <property type="component" value="Unassembled WGS sequence"/>
</dbReference>
<dbReference type="NCBIfam" id="NF011405">
    <property type="entry name" value="PRK14830.1"/>
    <property type="match status" value="1"/>
</dbReference>
<dbReference type="HAMAP" id="MF_01139">
    <property type="entry name" value="ISPT"/>
    <property type="match status" value="1"/>
</dbReference>
<dbReference type="AlphaFoldDB" id="A0A8J6N8C9"/>
<dbReference type="InterPro" id="IPR036424">
    <property type="entry name" value="UPP_synth-like_sf"/>
</dbReference>
<comment type="similarity">
    <text evidence="2">Belongs to the UPP synthase family.</text>
</comment>
<dbReference type="InterPro" id="IPR018520">
    <property type="entry name" value="UPP_synth-like_CS"/>
</dbReference>
<keyword evidence="1 2" id="KW-0808">Transferase</keyword>
<evidence type="ECO:0000313" key="3">
    <source>
        <dbReference type="EMBL" id="MBC8207660.1"/>
    </source>
</evidence>
<feature type="binding site" evidence="2">
    <location>
        <position position="72"/>
    </location>
    <ligand>
        <name>substrate</name>
    </ligand>
</feature>
<feature type="binding site" evidence="2">
    <location>
        <begin position="66"/>
        <end position="68"/>
    </location>
    <ligand>
        <name>substrate</name>
    </ligand>
</feature>
<organism evidence="3 4">
    <name type="scientific">Candidatus Desulfatifera sulfidica</name>
    <dbReference type="NCBI Taxonomy" id="2841691"/>
    <lineage>
        <taxon>Bacteria</taxon>
        <taxon>Pseudomonadati</taxon>
        <taxon>Thermodesulfobacteriota</taxon>
        <taxon>Desulfobulbia</taxon>
        <taxon>Desulfobulbales</taxon>
        <taxon>Desulfobulbaceae</taxon>
        <taxon>Candidatus Desulfatifera</taxon>
    </lineage>
</organism>
<dbReference type="PANTHER" id="PTHR10291:SF0">
    <property type="entry name" value="DEHYDRODOLICHYL DIPHOSPHATE SYNTHASE 2"/>
    <property type="match status" value="1"/>
</dbReference>
<evidence type="ECO:0000256" key="1">
    <source>
        <dbReference type="ARBA" id="ARBA00022679"/>
    </source>
</evidence>
<feature type="binding site" evidence="2">
    <location>
        <position position="26"/>
    </location>
    <ligand>
        <name>substrate</name>
    </ligand>
</feature>
<dbReference type="FunFam" id="3.40.1180.10:FF:000001">
    <property type="entry name" value="(2E,6E)-farnesyl-diphosphate-specific ditrans,polycis-undecaprenyl-diphosphate synthase"/>
    <property type="match status" value="1"/>
</dbReference>
<dbReference type="Gene3D" id="3.40.1180.10">
    <property type="entry name" value="Decaprenyl diphosphate synthase-like"/>
    <property type="match status" value="1"/>
</dbReference>
<feature type="binding site" evidence="2">
    <location>
        <position position="38"/>
    </location>
    <ligand>
        <name>substrate</name>
    </ligand>
</feature>
<evidence type="ECO:0000256" key="2">
    <source>
        <dbReference type="HAMAP-Rule" id="MF_01139"/>
    </source>
</evidence>